<dbReference type="Proteomes" id="UP001383192">
    <property type="component" value="Unassembled WGS sequence"/>
</dbReference>
<evidence type="ECO:0000313" key="2">
    <source>
        <dbReference type="Proteomes" id="UP001383192"/>
    </source>
</evidence>
<sequence length="349" mass="40059">MDETDYFGGYEFLLPSAVVNKHWSAIAVSELYYDPLDFVKLSSHEKISQNAFESFESGLVVTLEAETKAHATVIRTCPNINTISVYGWNDGALPELLDAIKEKRTLKKIVVSKYNMYDDESDIFCTSMEFLRMMVCWPLLEVVYCHSETLGWEEHDDELISNMRAMDVAHEAEMRQYESEEIAGISDEEKASRIEWFEKERKVQADAKRKALERTADFDVPSAHVNKNPNLRFFRWNEMPWNMDMYALEKLSAMAPNLQHFCTACAFNTSEDLRALIGALRSWKDTLQELHLGRHLGIRGSRGPWRGTSRASLATNLVDQPPIYESRDVGEIDRTVGIPQVQKSITERI</sequence>
<protein>
    <submittedName>
        <fullName evidence="1">Uncharacterized protein</fullName>
    </submittedName>
</protein>
<reference evidence="1 2" key="1">
    <citation type="submission" date="2024-01" db="EMBL/GenBank/DDBJ databases">
        <title>A draft genome for a cacao thread blight-causing isolate of Paramarasmius palmivorus.</title>
        <authorList>
            <person name="Baruah I.K."/>
            <person name="Bukari Y."/>
            <person name="Amoako-Attah I."/>
            <person name="Meinhardt L.W."/>
            <person name="Bailey B.A."/>
            <person name="Cohen S.P."/>
        </authorList>
    </citation>
    <scope>NUCLEOTIDE SEQUENCE [LARGE SCALE GENOMIC DNA]</scope>
    <source>
        <strain evidence="1 2">GH-12</strain>
    </source>
</reference>
<accession>A0AAW0DRP1</accession>
<comment type="caution">
    <text evidence="1">The sequence shown here is derived from an EMBL/GenBank/DDBJ whole genome shotgun (WGS) entry which is preliminary data.</text>
</comment>
<organism evidence="1 2">
    <name type="scientific">Paramarasmius palmivorus</name>
    <dbReference type="NCBI Taxonomy" id="297713"/>
    <lineage>
        <taxon>Eukaryota</taxon>
        <taxon>Fungi</taxon>
        <taxon>Dikarya</taxon>
        <taxon>Basidiomycota</taxon>
        <taxon>Agaricomycotina</taxon>
        <taxon>Agaricomycetes</taxon>
        <taxon>Agaricomycetidae</taxon>
        <taxon>Agaricales</taxon>
        <taxon>Marasmiineae</taxon>
        <taxon>Marasmiaceae</taxon>
        <taxon>Paramarasmius</taxon>
    </lineage>
</organism>
<dbReference type="EMBL" id="JAYKXP010000010">
    <property type="protein sequence ID" value="KAK7053268.1"/>
    <property type="molecule type" value="Genomic_DNA"/>
</dbReference>
<dbReference type="AlphaFoldDB" id="A0AAW0DRP1"/>
<evidence type="ECO:0000313" key="1">
    <source>
        <dbReference type="EMBL" id="KAK7053268.1"/>
    </source>
</evidence>
<name>A0AAW0DRP1_9AGAR</name>
<gene>
    <name evidence="1" type="ORF">VNI00_003894</name>
</gene>
<proteinExistence type="predicted"/>
<keyword evidence="2" id="KW-1185">Reference proteome</keyword>